<organism evidence="1 2">
    <name type="scientific">Neocallimastix californiae</name>
    <dbReference type="NCBI Taxonomy" id="1754190"/>
    <lineage>
        <taxon>Eukaryota</taxon>
        <taxon>Fungi</taxon>
        <taxon>Fungi incertae sedis</taxon>
        <taxon>Chytridiomycota</taxon>
        <taxon>Chytridiomycota incertae sedis</taxon>
        <taxon>Neocallimastigomycetes</taxon>
        <taxon>Neocallimastigales</taxon>
        <taxon>Neocallimastigaceae</taxon>
        <taxon>Neocallimastix</taxon>
    </lineage>
</organism>
<comment type="caution">
    <text evidence="1">The sequence shown here is derived from an EMBL/GenBank/DDBJ whole genome shotgun (WGS) entry which is preliminary data.</text>
</comment>
<protein>
    <submittedName>
        <fullName evidence="1">Uncharacterized protein</fullName>
    </submittedName>
</protein>
<accession>A0A1Y2AKH6</accession>
<proteinExistence type="predicted"/>
<dbReference type="EMBL" id="MCOG01000239">
    <property type="protein sequence ID" value="ORY23016.1"/>
    <property type="molecule type" value="Genomic_DNA"/>
</dbReference>
<dbReference type="AlphaFoldDB" id="A0A1Y2AKH6"/>
<evidence type="ECO:0000313" key="2">
    <source>
        <dbReference type="Proteomes" id="UP000193920"/>
    </source>
</evidence>
<keyword evidence="2" id="KW-1185">Reference proteome</keyword>
<evidence type="ECO:0000313" key="1">
    <source>
        <dbReference type="EMBL" id="ORY23016.1"/>
    </source>
</evidence>
<reference evidence="1 2" key="1">
    <citation type="submission" date="2016-08" db="EMBL/GenBank/DDBJ databases">
        <title>A Parts List for Fungal Cellulosomes Revealed by Comparative Genomics.</title>
        <authorList>
            <consortium name="DOE Joint Genome Institute"/>
            <person name="Haitjema C.H."/>
            <person name="Gilmore S.P."/>
            <person name="Henske J.K."/>
            <person name="Solomon K.V."/>
            <person name="De Groot R."/>
            <person name="Kuo A."/>
            <person name="Mondo S.J."/>
            <person name="Salamov A.A."/>
            <person name="Labutti K."/>
            <person name="Zhao Z."/>
            <person name="Chiniquy J."/>
            <person name="Barry K."/>
            <person name="Brewer H.M."/>
            <person name="Purvine S.O."/>
            <person name="Wright A.T."/>
            <person name="Boxma B."/>
            <person name="Van Alen T."/>
            <person name="Hackstein J.H."/>
            <person name="Baker S.E."/>
            <person name="Grigoriev I.V."/>
            <person name="O'Malley M.A."/>
        </authorList>
    </citation>
    <scope>NUCLEOTIDE SEQUENCE [LARGE SCALE GENOMIC DNA]</scope>
    <source>
        <strain evidence="1 2">G1</strain>
    </source>
</reference>
<name>A0A1Y2AKH6_9FUNG</name>
<sequence length="100" mass="12273">MSVYIYVTWYRLYNFHLDGRDEDIINLNYKKKWDILFKNQIIFDDCLKTPFLHHSWCNLGLSLQKLIRQILNCKSYVTQKFIDYTKFDKTSIPSFIFKYL</sequence>
<gene>
    <name evidence="1" type="ORF">LY90DRAFT_125420</name>
</gene>
<dbReference type="Proteomes" id="UP000193920">
    <property type="component" value="Unassembled WGS sequence"/>
</dbReference>